<accession>A0A0C2HR53</accession>
<evidence type="ECO:0000313" key="2">
    <source>
        <dbReference type="Proteomes" id="UP000035068"/>
    </source>
</evidence>
<organism evidence="1 2">
    <name type="scientific">Geoalkalibacter ferrihydriticus DSM 17813</name>
    <dbReference type="NCBI Taxonomy" id="1121915"/>
    <lineage>
        <taxon>Bacteria</taxon>
        <taxon>Pseudomonadati</taxon>
        <taxon>Thermodesulfobacteriota</taxon>
        <taxon>Desulfuromonadia</taxon>
        <taxon>Desulfuromonadales</taxon>
        <taxon>Geoalkalibacteraceae</taxon>
        <taxon>Geoalkalibacter</taxon>
    </lineage>
</organism>
<reference evidence="1 2" key="1">
    <citation type="submission" date="2014-12" db="EMBL/GenBank/DDBJ databases">
        <title>Genomes of Geoalkalibacter ferrihydriticus and Geoalkalibacter subterraneus, two haloalkaliphilic metal-reducing members of the Geobacteraceae.</title>
        <authorList>
            <person name="Badalamenti J.P."/>
            <person name="Torres C.I."/>
            <person name="Krajmalnik-Brown R."/>
            <person name="Bond D.R."/>
        </authorList>
    </citation>
    <scope>NUCLEOTIDE SEQUENCE [LARGE SCALE GENOMIC DNA]</scope>
    <source>
        <strain evidence="1 2">DSM 17813</strain>
    </source>
</reference>
<gene>
    <name evidence="1" type="ORF">GFER_00970</name>
</gene>
<protein>
    <submittedName>
        <fullName evidence="1">Uncharacterized protein</fullName>
    </submittedName>
</protein>
<dbReference type="AlphaFoldDB" id="A0A0C2HR53"/>
<keyword evidence="2" id="KW-1185">Reference proteome</keyword>
<name>A0A0C2HR53_9BACT</name>
<comment type="caution">
    <text evidence="1">The sequence shown here is derived from an EMBL/GenBank/DDBJ whole genome shotgun (WGS) entry which is preliminary data.</text>
</comment>
<sequence>MRALRVKFRQFHIPILALLAAVVADFLHLTYNLKTIIFFLDTQAGFQQKCLLFSNSFIFLLSSEQTFRQRFFSSD</sequence>
<dbReference type="Proteomes" id="UP000035068">
    <property type="component" value="Unassembled WGS sequence"/>
</dbReference>
<proteinExistence type="predicted"/>
<evidence type="ECO:0000313" key="1">
    <source>
        <dbReference type="EMBL" id="KIH77355.1"/>
    </source>
</evidence>
<dbReference type="EMBL" id="JWJD01000001">
    <property type="protein sequence ID" value="KIH77355.1"/>
    <property type="molecule type" value="Genomic_DNA"/>
</dbReference>